<organism evidence="1 2">
    <name type="scientific">Leptothoe kymatousa TAU-MAC 1615</name>
    <dbReference type="NCBI Taxonomy" id="2364775"/>
    <lineage>
        <taxon>Bacteria</taxon>
        <taxon>Bacillati</taxon>
        <taxon>Cyanobacteriota</taxon>
        <taxon>Cyanophyceae</taxon>
        <taxon>Nodosilineales</taxon>
        <taxon>Cymatolegaceae</taxon>
        <taxon>Leptothoe</taxon>
        <taxon>Leptothoe kymatousa</taxon>
    </lineage>
</organism>
<sequence length="844" mass="93842">MVAELIKDMHLVQQKTANFCGRFLSKRLSLLALSTILISACGSTRNKIQINTVDLPEGLDKIETLDIVTLTSSAKPNKKGHVKLDKLINTTSDEGDTKDQNGMVLVASKMNDQIQLLDFFVPQVNEEPNLSYESTARSLVMINPILLGVTPDKRISIFERVSENPKFEELVNLVSNSGDLLEDKVIQLSTEIAAEYVRNSQDSASDSGSNIAVQTSEAQEIQAKFNFNLPSKSCGDALPKDSAQYPVNFYPVYTKYTEANLKEVKKSFCGDAYSKKREGKDGQYIQVSSFTQQKKAEAFAKILQDRFGLGEIGEPTTVEEPRSGLLEEYIRRGTRIIFGEVARAESVKLFFDYKILENASTGFNYENDSPILNRLWRDRLELITSPGKLNLDGGVRIAEQVIVLPKNFVDKDNSWKNSQNWEDIKDLPVGNKLILPNDSKNYYWWGSSPVSIDFDQTLLDQSGNYEVLMSALSSYKGDNIGSALTYNAILINLEILNALGNTIGVLDSFNSNSNSNGESDNRKVVETLLEYVPLISEISKNLQNCIYESSGNTPILNCLLKGENSALLANTLGEMYIDALKEVYAEEVITDFMGDFVLKAIPYIRAAQAVNDVASAVNSSSRVLEFAAYEISEKELRKEPYRATIKVVEDQLLSSLNKKTKVEGFKNWKISCNQKDVFDDLEFLGCAADWTSFTIGTRIRDTRAFAKFKNYSSDWYEILSTIPGGGIRLELAGPGKTVSISTKDENFKVKRHQTPTISRTLRITCDEPNFIFWGIYIEPKCTSSGSYFELSAESFSSSVKHPTVVTCCGGDSQLFKPTGWGATGSMNITSSGKSIRIDLTVSKN</sequence>
<comment type="caution">
    <text evidence="1">The sequence shown here is derived from an EMBL/GenBank/DDBJ whole genome shotgun (WGS) entry which is preliminary data.</text>
</comment>
<evidence type="ECO:0000313" key="1">
    <source>
        <dbReference type="EMBL" id="MBT9310836.1"/>
    </source>
</evidence>
<proteinExistence type="predicted"/>
<name>A0ABS5XZ17_9CYAN</name>
<dbReference type="RefSeq" id="WP_215616736.1">
    <property type="nucleotide sequence ID" value="NZ_JADOER010000002.1"/>
</dbReference>
<dbReference type="EMBL" id="JADOER010000002">
    <property type="protein sequence ID" value="MBT9310836.1"/>
    <property type="molecule type" value="Genomic_DNA"/>
</dbReference>
<gene>
    <name evidence="1" type="ORF">IXB28_01340</name>
</gene>
<dbReference type="Proteomes" id="UP001196661">
    <property type="component" value="Unassembled WGS sequence"/>
</dbReference>
<evidence type="ECO:0000313" key="2">
    <source>
        <dbReference type="Proteomes" id="UP001196661"/>
    </source>
</evidence>
<protein>
    <submittedName>
        <fullName evidence="1">Uncharacterized protein</fullName>
    </submittedName>
</protein>
<keyword evidence="2" id="KW-1185">Reference proteome</keyword>
<accession>A0ABS5XZ17</accession>
<reference evidence="1 2" key="1">
    <citation type="journal article" date="2021" name="Mar. Drugs">
        <title>Genome Reduction and Secondary Metabolism of the Marine Sponge-Associated Cyanobacterium Leptothoe.</title>
        <authorList>
            <person name="Konstantinou D."/>
            <person name="Popin R.V."/>
            <person name="Fewer D.P."/>
            <person name="Sivonen K."/>
            <person name="Gkelis S."/>
        </authorList>
    </citation>
    <scope>NUCLEOTIDE SEQUENCE [LARGE SCALE GENOMIC DNA]</scope>
    <source>
        <strain evidence="1 2">TAU-MAC 1615</strain>
    </source>
</reference>